<comment type="caution">
    <text evidence="1">The sequence shown here is derived from an EMBL/GenBank/DDBJ whole genome shotgun (WGS) entry which is preliminary data.</text>
</comment>
<accession>A0ABT4UJK7</accession>
<evidence type="ECO:0000313" key="2">
    <source>
        <dbReference type="Proteomes" id="UP001210231"/>
    </source>
</evidence>
<organism evidence="1 2">
    <name type="scientific">Polluticaenibacter yanchengensis</name>
    <dbReference type="NCBI Taxonomy" id="3014562"/>
    <lineage>
        <taxon>Bacteria</taxon>
        <taxon>Pseudomonadati</taxon>
        <taxon>Bacteroidota</taxon>
        <taxon>Chitinophagia</taxon>
        <taxon>Chitinophagales</taxon>
        <taxon>Chitinophagaceae</taxon>
        <taxon>Polluticaenibacter</taxon>
    </lineage>
</organism>
<protein>
    <submittedName>
        <fullName evidence="1">HEAT repeat domain-containing protein</fullName>
    </submittedName>
</protein>
<dbReference type="RefSeq" id="WP_407031347.1">
    <property type="nucleotide sequence ID" value="NZ_JAQGEF010000009.1"/>
</dbReference>
<dbReference type="EMBL" id="JAQGEF010000009">
    <property type="protein sequence ID" value="MDA3615022.1"/>
    <property type="molecule type" value="Genomic_DNA"/>
</dbReference>
<proteinExistence type="predicted"/>
<dbReference type="SUPFAM" id="SSF48371">
    <property type="entry name" value="ARM repeat"/>
    <property type="match status" value="1"/>
</dbReference>
<gene>
    <name evidence="1" type="ORF">O3P16_09405</name>
</gene>
<reference evidence="1 2" key="1">
    <citation type="submission" date="2022-12" db="EMBL/GenBank/DDBJ databases">
        <title>Chitinophagaceae gen. sp. nov., a new member of the family Chitinophagaceae, isolated from soil in a chemical factory.</title>
        <authorList>
            <person name="Ke Z."/>
        </authorList>
    </citation>
    <scope>NUCLEOTIDE SEQUENCE [LARGE SCALE GENOMIC DNA]</scope>
    <source>
        <strain evidence="1 2">LY-5</strain>
    </source>
</reference>
<dbReference type="InterPro" id="IPR016024">
    <property type="entry name" value="ARM-type_fold"/>
</dbReference>
<keyword evidence="2" id="KW-1185">Reference proteome</keyword>
<evidence type="ECO:0000313" key="1">
    <source>
        <dbReference type="EMBL" id="MDA3615022.1"/>
    </source>
</evidence>
<dbReference type="Gene3D" id="1.25.10.10">
    <property type="entry name" value="Leucine-rich Repeat Variant"/>
    <property type="match status" value="1"/>
</dbReference>
<dbReference type="InterPro" id="IPR011989">
    <property type="entry name" value="ARM-like"/>
</dbReference>
<dbReference type="Proteomes" id="UP001210231">
    <property type="component" value="Unassembled WGS sequence"/>
</dbReference>
<name>A0ABT4UJK7_9BACT</name>
<sequence>MTIEQVFKDKTIKAKAKVALIGEWILNNELPLEELLTFAEKQKPVDKASCIEAVEYATKKTPAIADDNLFAYVTKALKEDEPRIKWESAKVIGNVAVLFPTQLNKAIQNLLSNAESTGTVVRWATAYALAEILKLKTDNNKMLLPKIEALCEKEEDNGVKKKYLDALKKVKK</sequence>